<evidence type="ECO:0000313" key="2">
    <source>
        <dbReference type="Proteomes" id="UP000623440"/>
    </source>
</evidence>
<protein>
    <submittedName>
        <fullName evidence="1">IS630 family transposase</fullName>
    </submittedName>
</protein>
<name>A0ABR8E5V2_9NOSO</name>
<dbReference type="SUPFAM" id="SSF46689">
    <property type="entry name" value="Homeodomain-like"/>
    <property type="match status" value="1"/>
</dbReference>
<dbReference type="EMBL" id="JACJSI010000605">
    <property type="protein sequence ID" value="MBD2536944.1"/>
    <property type="molecule type" value="Genomic_DNA"/>
</dbReference>
<comment type="caution">
    <text evidence="1">The sequence shown here is derived from an EMBL/GenBank/DDBJ whole genome shotgun (WGS) entry which is preliminary data.</text>
</comment>
<feature type="non-terminal residue" evidence="1">
    <location>
        <position position="115"/>
    </location>
</feature>
<proteinExistence type="predicted"/>
<gene>
    <name evidence="1" type="ORF">H6G97_50140</name>
</gene>
<organism evidence="1 2">
    <name type="scientific">Nostoc flagelliforme FACHB-838</name>
    <dbReference type="NCBI Taxonomy" id="2692904"/>
    <lineage>
        <taxon>Bacteria</taxon>
        <taxon>Bacillati</taxon>
        <taxon>Cyanobacteriota</taxon>
        <taxon>Cyanophyceae</taxon>
        <taxon>Nostocales</taxon>
        <taxon>Nostocaceae</taxon>
        <taxon>Nostoc</taxon>
    </lineage>
</organism>
<dbReference type="Proteomes" id="UP000623440">
    <property type="component" value="Unassembled WGS sequence"/>
</dbReference>
<dbReference type="InterPro" id="IPR009057">
    <property type="entry name" value="Homeodomain-like_sf"/>
</dbReference>
<sequence>MKLNAGVVMWMELLEDFIKNNKEPREIKRATAVKMLLCGYKHEEIMPILGVSSGFISTYKKAFFQLGLEGLKLGHKGSKSFLDDLQRAEVMEWLQTKDRWTLNELDYHIASKYGV</sequence>
<evidence type="ECO:0000313" key="1">
    <source>
        <dbReference type="EMBL" id="MBD2536944.1"/>
    </source>
</evidence>
<accession>A0ABR8E5V2</accession>
<keyword evidence="2" id="KW-1185">Reference proteome</keyword>
<reference evidence="1 2" key="1">
    <citation type="journal article" date="2020" name="ISME J.">
        <title>Comparative genomics reveals insights into cyanobacterial evolution and habitat adaptation.</title>
        <authorList>
            <person name="Chen M.Y."/>
            <person name="Teng W.K."/>
            <person name="Zhao L."/>
            <person name="Hu C.X."/>
            <person name="Zhou Y.K."/>
            <person name="Han B.P."/>
            <person name="Song L.R."/>
            <person name="Shu W.S."/>
        </authorList>
    </citation>
    <scope>NUCLEOTIDE SEQUENCE [LARGE SCALE GENOMIC DNA]</scope>
    <source>
        <strain evidence="1 2">FACHB-838</strain>
    </source>
</reference>